<dbReference type="EnsemblPlants" id="PGSC0003DMT400033774">
    <property type="protein sequence ID" value="PGSC0003DMT400033774"/>
    <property type="gene ID" value="PGSC0003DMG400012976"/>
</dbReference>
<sequence>MDTNDNGWDFLEDSIREILLRSPVKSLLRFKCVCKNWYTLIKNPNFIREHLNFSKNNPPQLLIYDYGAPNDLPPLTFISDNGIDSPTHERNLDFNFGFKFLSFNFGNEVFEMIEGPPHDYAIRSCTADLIILDDSIAILNEVDLFVFYVWVMIQPGVWNKFAIFHCFSSVKSCCDSSLILATRRSRLISYNVKTKKTRHLEFRHPRLSRSLILSDCGVHCYKESLVTLKRQGNG</sequence>
<organism evidence="2 3">
    <name type="scientific">Solanum tuberosum</name>
    <name type="common">Potato</name>
    <dbReference type="NCBI Taxonomy" id="4113"/>
    <lineage>
        <taxon>Eukaryota</taxon>
        <taxon>Viridiplantae</taxon>
        <taxon>Streptophyta</taxon>
        <taxon>Embryophyta</taxon>
        <taxon>Tracheophyta</taxon>
        <taxon>Spermatophyta</taxon>
        <taxon>Magnoliopsida</taxon>
        <taxon>eudicotyledons</taxon>
        <taxon>Gunneridae</taxon>
        <taxon>Pentapetalae</taxon>
        <taxon>asterids</taxon>
        <taxon>lamiids</taxon>
        <taxon>Solanales</taxon>
        <taxon>Solanaceae</taxon>
        <taxon>Solanoideae</taxon>
        <taxon>Solaneae</taxon>
        <taxon>Solanum</taxon>
    </lineage>
</organism>
<dbReference type="PANTHER" id="PTHR31672">
    <property type="entry name" value="BNACNNG10540D PROTEIN"/>
    <property type="match status" value="1"/>
</dbReference>
<dbReference type="SUPFAM" id="SSF81383">
    <property type="entry name" value="F-box domain"/>
    <property type="match status" value="1"/>
</dbReference>
<dbReference type="FunCoup" id="M1AZM8">
    <property type="interactions" value="13"/>
</dbReference>
<dbReference type="Gramene" id="PGSC0003DMT400033774">
    <property type="protein sequence ID" value="PGSC0003DMT400033774"/>
    <property type="gene ID" value="PGSC0003DMG400012976"/>
</dbReference>
<proteinExistence type="predicted"/>
<dbReference type="SMART" id="SM00256">
    <property type="entry name" value="FBOX"/>
    <property type="match status" value="1"/>
</dbReference>
<feature type="domain" description="F-box" evidence="1">
    <location>
        <begin position="10"/>
        <end position="50"/>
    </location>
</feature>
<evidence type="ECO:0000313" key="3">
    <source>
        <dbReference type="Proteomes" id="UP000011115"/>
    </source>
</evidence>
<accession>M1AZM8</accession>
<dbReference type="PaxDb" id="4113-PGSC0003DMT400033774"/>
<dbReference type="InterPro" id="IPR050796">
    <property type="entry name" value="SCF_F-box_component"/>
</dbReference>
<dbReference type="PANTHER" id="PTHR31672:SF13">
    <property type="entry name" value="F-BOX PROTEIN CPR30-LIKE"/>
    <property type="match status" value="1"/>
</dbReference>
<reference evidence="3" key="1">
    <citation type="journal article" date="2011" name="Nature">
        <title>Genome sequence and analysis of the tuber crop potato.</title>
        <authorList>
            <consortium name="The Potato Genome Sequencing Consortium"/>
        </authorList>
    </citation>
    <scope>NUCLEOTIDE SEQUENCE [LARGE SCALE GENOMIC DNA]</scope>
    <source>
        <strain evidence="3">cv. DM1-3 516 R44</strain>
    </source>
</reference>
<keyword evidence="3" id="KW-1185">Reference proteome</keyword>
<reference evidence="2" key="2">
    <citation type="submission" date="2015-06" db="UniProtKB">
        <authorList>
            <consortium name="EnsemblPlants"/>
        </authorList>
    </citation>
    <scope>IDENTIFICATION</scope>
    <source>
        <strain evidence="2">DM1-3 516 R44</strain>
    </source>
</reference>
<dbReference type="CDD" id="cd22157">
    <property type="entry name" value="F-box_AtFBW1-like"/>
    <property type="match status" value="1"/>
</dbReference>
<dbReference type="Proteomes" id="UP000011115">
    <property type="component" value="Unassembled WGS sequence"/>
</dbReference>
<protein>
    <submittedName>
        <fullName evidence="2">F-box family protein</fullName>
    </submittedName>
</protein>
<name>M1AZM8_SOLTU</name>
<evidence type="ECO:0000259" key="1">
    <source>
        <dbReference type="SMART" id="SM00256"/>
    </source>
</evidence>
<evidence type="ECO:0000313" key="2">
    <source>
        <dbReference type="EnsemblPlants" id="PGSC0003DMT400033774"/>
    </source>
</evidence>
<dbReference type="Pfam" id="PF00646">
    <property type="entry name" value="F-box"/>
    <property type="match status" value="1"/>
</dbReference>
<dbReference type="AlphaFoldDB" id="M1AZM8"/>
<dbReference type="InterPro" id="IPR001810">
    <property type="entry name" value="F-box_dom"/>
</dbReference>
<dbReference type="Gene3D" id="1.20.1280.50">
    <property type="match status" value="1"/>
</dbReference>
<dbReference type="InParanoid" id="M1AZM8"/>
<dbReference type="HOGENOM" id="CLU_1186751_0_0_1"/>
<dbReference type="InterPro" id="IPR036047">
    <property type="entry name" value="F-box-like_dom_sf"/>
</dbReference>